<keyword evidence="3" id="KW-1185">Reference proteome</keyword>
<dbReference type="Proteomes" id="UP000005459">
    <property type="component" value="Unassembled WGS sequence"/>
</dbReference>
<dbReference type="Pfam" id="PF01724">
    <property type="entry name" value="DUF29"/>
    <property type="match status" value="1"/>
</dbReference>
<evidence type="ECO:0000313" key="2">
    <source>
        <dbReference type="EMBL" id="EGV17576.1"/>
    </source>
</evidence>
<dbReference type="InterPro" id="IPR002636">
    <property type="entry name" value="DUF29"/>
</dbReference>
<dbReference type="PANTHER" id="PTHR34235">
    <property type="entry name" value="SLR1203 PROTEIN-RELATED"/>
    <property type="match status" value="1"/>
</dbReference>
<organism evidence="2 3">
    <name type="scientific">Thiocapsa marina 5811</name>
    <dbReference type="NCBI Taxonomy" id="768671"/>
    <lineage>
        <taxon>Bacteria</taxon>
        <taxon>Pseudomonadati</taxon>
        <taxon>Pseudomonadota</taxon>
        <taxon>Gammaproteobacteria</taxon>
        <taxon>Chromatiales</taxon>
        <taxon>Chromatiaceae</taxon>
        <taxon>Thiocapsa</taxon>
    </lineage>
</organism>
<dbReference type="STRING" id="768671.ThimaDRAFT_3121"/>
<dbReference type="eggNOG" id="COG0639">
    <property type="taxonomic scope" value="Bacteria"/>
</dbReference>
<protein>
    <recommendedName>
        <fullName evidence="4">DUF29 domain-containing protein</fullName>
    </recommendedName>
</protein>
<sequence length="189" mass="21160">MSHAYEQDFFSWTREQAAAVPEGNLGRMDREHLAGEIEEMGRSEQRALAERMAVIVAHLLKLEVQTERTPTNEKGWRNSVATQRRQIERLLAKNPGLRNPAILADALESAWDDGRDWAIRETGLDPEQFPSEPIYTERAWVFRKAGCVPRASGQGAPTRRSGPYGEEAQRRPGVRGACNAAKNPRALGI</sequence>
<dbReference type="PANTHER" id="PTHR34235:SF4">
    <property type="entry name" value="SLR0291 PROTEIN"/>
    <property type="match status" value="1"/>
</dbReference>
<evidence type="ECO:0000256" key="1">
    <source>
        <dbReference type="SAM" id="MobiDB-lite"/>
    </source>
</evidence>
<name>F9UE19_9GAMM</name>
<proteinExistence type="predicted"/>
<dbReference type="Gene3D" id="1.20.1220.20">
    <property type="entry name" value="Uncharcterised protein PF01724"/>
    <property type="match status" value="1"/>
</dbReference>
<reference evidence="2 3" key="1">
    <citation type="submission" date="2011-06" db="EMBL/GenBank/DDBJ databases">
        <title>The draft genome of Thiocapsa marina 5811.</title>
        <authorList>
            <consortium name="US DOE Joint Genome Institute (JGI-PGF)"/>
            <person name="Lucas S."/>
            <person name="Han J."/>
            <person name="Cheng J.-F."/>
            <person name="Goodwin L."/>
            <person name="Pitluck S."/>
            <person name="Peters L."/>
            <person name="Land M.L."/>
            <person name="Hauser L."/>
            <person name="Vogl K."/>
            <person name="Liu Z."/>
            <person name="Imhoff J."/>
            <person name="Thiel V."/>
            <person name="Frigaard N.-U."/>
            <person name="Bryant D."/>
            <person name="Woyke T.J."/>
        </authorList>
    </citation>
    <scope>NUCLEOTIDE SEQUENCE [LARGE SCALE GENOMIC DNA]</scope>
    <source>
        <strain evidence="2 3">5811</strain>
    </source>
</reference>
<dbReference type="RefSeq" id="WP_007193993.1">
    <property type="nucleotide sequence ID" value="NZ_AFWV01000010.1"/>
</dbReference>
<accession>F9UE19</accession>
<dbReference type="EMBL" id="AFWV01000010">
    <property type="protein sequence ID" value="EGV17576.1"/>
    <property type="molecule type" value="Genomic_DNA"/>
</dbReference>
<gene>
    <name evidence="2" type="ORF">ThimaDRAFT_3121</name>
</gene>
<dbReference type="AlphaFoldDB" id="F9UE19"/>
<evidence type="ECO:0008006" key="4">
    <source>
        <dbReference type="Google" id="ProtNLM"/>
    </source>
</evidence>
<evidence type="ECO:0000313" key="3">
    <source>
        <dbReference type="Proteomes" id="UP000005459"/>
    </source>
</evidence>
<feature type="region of interest" description="Disordered" evidence="1">
    <location>
        <begin position="150"/>
        <end position="189"/>
    </location>
</feature>
<dbReference type="OrthoDB" id="5767598at2"/>